<proteinExistence type="predicted"/>
<sequence length="1302" mass="146499">MKRAVPNSPNSNPKPTKTNVARPKPSTAQKKATTKDLQAPTPDTSVEIIENGNNAFEAEGDHTDASANEDTRQSTVTKTRATRGRVATGSKARPVIIDKHTGKDDDDWVDDEEETEEKADSDAEPEPKATRKGKQAIANVHPKRGRPSKETDQKNEQAKKPQPVFLQLAAFRDLSDLSDVLLNKILNILKLWIVASRAKEASRKAKSEAYDARCRFLTAKATYEAGLTPLGLAIYQKAQLEESMTRRIEKEDGKTRAEKECLELRFKLMQMEKAGDKMTEELTNANALARNAQLEKVLSDTMRLIESRIDAIVSEIEAAPEPRDTSFNDKRVCPAPEPSKRFGVKYSKVLTAAYNSSDPVVIAKYVAAAEKLLALDTELSRDKVAQAKNLEYMAALYHTFLGYHLPQIPVSRYWHEDTIRRYAELFLFNLVQCTRGRNGGPIRSSTLQGWVSLLVRLIGRHAYIDDYKSIGSKMLASGFFITLRAREKWIVEKLKLNKYAPPRGYLDERDLVSLFEVGFASTEEYGRESFIQTQLAVNIVFFTGLRSGSLAAGNPKFKEWGLFIKLRDVTISVTAPGEWDVKLAAYHRKANPGYALEFHLEHVKKMHNLIFDVGLFLVTHLYLRGAFVGIENQHDLFTFSGRQLKVKPEMLDEPLMLARSSGGYNLVKEPATAKNITDSLQGLAEQAGIPYAYFQAIRRSTANQWGIVYGAEQGRRLMGHAEGNTIFDSHYSRGCFNFELVPTRLGELDHVANAAGQMALMRQRNECMIVDAMINQRHDDEDDGEKSGGVGQSLTPEQKKKIKQEDPFICMFDEKMSDAWDKVHAILPPIVAVLYERHNNAIRWIQTKFESDPKYIDNKDELEGLFSTLRSLGKLRTSHSRALAKKLRFKKSSVRQKEFDDKKADHTLAQLAEAEAALPALSTAIEPREMPDDVLEAYSDRFYDITSMGDNIWNPKFGHEILTDQILAEIRRPDLRQFLTDYAKKHLADPDETGFRLADPTEAEPRDEPEATDTALSQEGGLPIFDDKDQLDVFKVDVIAAKEYMMARLTAPVHRYRAMRKKAEANGGKYVCDACGDTKDVPTVFDKLGNYTRHLKTVHNPYNELRTLMTTSSQDIFKCPSDLCDFTASSIDKVYEHCVSFDCPEHRLFSQIKRACTTHVKSDENRDLRERKRARALIQGVEISKDTLDMLKFWEETSDQEIIEIALEAGVEDPNVAFQIPLMREMGKVVGSMAQNGKIVDENALSSLVNVCLEFLGDEEAGWIEEQVKAIEDEEALKCMDNFGDLAGALSGMMESSGSESD</sequence>
<comment type="caution">
    <text evidence="2">The sequence shown here is derived from an EMBL/GenBank/DDBJ whole genome shotgun (WGS) entry which is preliminary data.</text>
</comment>
<feature type="region of interest" description="Disordered" evidence="1">
    <location>
        <begin position="779"/>
        <end position="801"/>
    </location>
</feature>
<feature type="region of interest" description="Disordered" evidence="1">
    <location>
        <begin position="990"/>
        <end position="1023"/>
    </location>
</feature>
<accession>A0A8H2XXN4</accession>
<dbReference type="Proteomes" id="UP000663826">
    <property type="component" value="Unassembled WGS sequence"/>
</dbReference>
<evidence type="ECO:0000313" key="3">
    <source>
        <dbReference type="Proteomes" id="UP000663826"/>
    </source>
</evidence>
<feature type="compositionally biased region" description="Basic and acidic residues" evidence="1">
    <location>
        <begin position="59"/>
        <end position="72"/>
    </location>
</feature>
<feature type="compositionally biased region" description="Acidic residues" evidence="1">
    <location>
        <begin position="104"/>
        <end position="117"/>
    </location>
</feature>
<protein>
    <submittedName>
        <fullName evidence="2">Uncharacterized protein</fullName>
    </submittedName>
</protein>
<name>A0A8H2XXN4_9AGAM</name>
<gene>
    <name evidence="2" type="ORF">RDB_LOCUS66182</name>
</gene>
<feature type="region of interest" description="Disordered" evidence="1">
    <location>
        <begin position="1"/>
        <end position="160"/>
    </location>
</feature>
<evidence type="ECO:0000313" key="2">
    <source>
        <dbReference type="EMBL" id="CAE6437613.1"/>
    </source>
</evidence>
<reference evidence="2" key="1">
    <citation type="submission" date="2021-01" db="EMBL/GenBank/DDBJ databases">
        <authorList>
            <person name="Kaushik A."/>
        </authorList>
    </citation>
    <scope>NUCLEOTIDE SEQUENCE</scope>
    <source>
        <strain evidence="2">AG1-1B</strain>
    </source>
</reference>
<feature type="compositionally biased region" description="Basic and acidic residues" evidence="1">
    <location>
        <begin position="118"/>
        <end position="129"/>
    </location>
</feature>
<feature type="compositionally biased region" description="Low complexity" evidence="1">
    <location>
        <begin position="1"/>
        <end position="19"/>
    </location>
</feature>
<dbReference type="EMBL" id="CAJMWQ010001148">
    <property type="protein sequence ID" value="CAE6437613.1"/>
    <property type="molecule type" value="Genomic_DNA"/>
</dbReference>
<feature type="compositionally biased region" description="Basic and acidic residues" evidence="1">
    <location>
        <begin position="147"/>
        <end position="159"/>
    </location>
</feature>
<evidence type="ECO:0000256" key="1">
    <source>
        <dbReference type="SAM" id="MobiDB-lite"/>
    </source>
</evidence>
<organism evidence="2 3">
    <name type="scientific">Rhizoctonia solani</name>
    <dbReference type="NCBI Taxonomy" id="456999"/>
    <lineage>
        <taxon>Eukaryota</taxon>
        <taxon>Fungi</taxon>
        <taxon>Dikarya</taxon>
        <taxon>Basidiomycota</taxon>
        <taxon>Agaricomycotina</taxon>
        <taxon>Agaricomycetes</taxon>
        <taxon>Cantharellales</taxon>
        <taxon>Ceratobasidiaceae</taxon>
        <taxon>Rhizoctonia</taxon>
    </lineage>
</organism>